<feature type="domain" description="Strictosidine synthase conserved region" evidence="3">
    <location>
        <begin position="143"/>
        <end position="225"/>
    </location>
</feature>
<evidence type="ECO:0000313" key="5">
    <source>
        <dbReference type="WBParaSite" id="SMUV_0001001401-mRNA-1"/>
    </source>
</evidence>
<dbReference type="InterPro" id="IPR018119">
    <property type="entry name" value="Strictosidine_synth_cons-reg"/>
</dbReference>
<accession>A0A0N5AYH3</accession>
<dbReference type="GO" id="GO:0016787">
    <property type="term" value="F:hydrolase activity"/>
    <property type="evidence" value="ECO:0007669"/>
    <property type="project" value="TreeGrafter"/>
</dbReference>
<keyword evidence="2" id="KW-0325">Glycoprotein</keyword>
<evidence type="ECO:0000313" key="4">
    <source>
        <dbReference type="Proteomes" id="UP000046393"/>
    </source>
</evidence>
<dbReference type="AlphaFoldDB" id="A0A0N5AYH3"/>
<dbReference type="Gene3D" id="2.120.10.30">
    <property type="entry name" value="TolB, C-terminal domain"/>
    <property type="match status" value="1"/>
</dbReference>
<evidence type="ECO:0000256" key="2">
    <source>
        <dbReference type="ARBA" id="ARBA00023180"/>
    </source>
</evidence>
<organism evidence="4 5">
    <name type="scientific">Syphacia muris</name>
    <dbReference type="NCBI Taxonomy" id="451379"/>
    <lineage>
        <taxon>Eukaryota</taxon>
        <taxon>Metazoa</taxon>
        <taxon>Ecdysozoa</taxon>
        <taxon>Nematoda</taxon>
        <taxon>Chromadorea</taxon>
        <taxon>Rhabditida</taxon>
        <taxon>Spirurina</taxon>
        <taxon>Oxyuridomorpha</taxon>
        <taxon>Oxyuroidea</taxon>
        <taxon>Oxyuridae</taxon>
        <taxon>Syphacia</taxon>
    </lineage>
</organism>
<dbReference type="PANTHER" id="PTHR10426">
    <property type="entry name" value="STRICTOSIDINE SYNTHASE-RELATED"/>
    <property type="match status" value="1"/>
</dbReference>
<dbReference type="Proteomes" id="UP000046393">
    <property type="component" value="Unplaced"/>
</dbReference>
<dbReference type="SUPFAM" id="SSF63829">
    <property type="entry name" value="Calcium-dependent phosphotriesterase"/>
    <property type="match status" value="1"/>
</dbReference>
<protein>
    <submittedName>
        <fullName evidence="5">Str_synth domain-containing protein</fullName>
    </submittedName>
</protein>
<name>A0A0N5AYH3_9BILA</name>
<dbReference type="InterPro" id="IPR011042">
    <property type="entry name" value="6-blade_b-propeller_TolB-like"/>
</dbReference>
<keyword evidence="4" id="KW-1185">Reference proteome</keyword>
<proteinExistence type="inferred from homology"/>
<dbReference type="WBParaSite" id="SMUV_0001001401-mRNA-1">
    <property type="protein sequence ID" value="SMUV_0001001401-mRNA-1"/>
    <property type="gene ID" value="SMUV_0001001401"/>
</dbReference>
<dbReference type="Pfam" id="PF03088">
    <property type="entry name" value="Str_synth"/>
    <property type="match status" value="1"/>
</dbReference>
<dbReference type="PANTHER" id="PTHR10426:SF124">
    <property type="entry name" value="STRICTOSIDINE SYNTHASE CONSERVED REGION DOMAIN-CONTAINING PROTEIN"/>
    <property type="match status" value="1"/>
</dbReference>
<evidence type="ECO:0000256" key="1">
    <source>
        <dbReference type="ARBA" id="ARBA00009191"/>
    </source>
</evidence>
<dbReference type="GO" id="GO:0012505">
    <property type="term" value="C:endomembrane system"/>
    <property type="evidence" value="ECO:0007669"/>
    <property type="project" value="TreeGrafter"/>
</dbReference>
<evidence type="ECO:0000259" key="3">
    <source>
        <dbReference type="Pfam" id="PF03088"/>
    </source>
</evidence>
<sequence>MSRLFSPPVLKGPLTRNELLKNVFPELSAQILGAESFATHETFGTIYTGVKSGHILELKKNQSIHLRYGGEQHNCSGSYLDAVDCGRPLGLRFHKKNKDLLLIADAYYGLYEFNVVTGKHFLLANSNDLFSLNFNARPLRYLNDLDVMEDGETVILSEPSTTFSDRDYLYALMEHGGDGRLLAYNLVNGELKVLLDNLQYPNGVQLEQNGQCVLIAEMGNLQILRLVYCFNNSYTVAVGNLPGYPDNIRLTENGDLWVPMGGVRFTDDSWLTLRPYLLFTISFTNFTYVSPKYGLALIVDSHSGEIKKSFHDPTGVHVPSISQVRTLTIPLSQDLWFYVASKELGILQEQ</sequence>
<dbReference type="STRING" id="451379.A0A0N5AYH3"/>
<comment type="similarity">
    <text evidence="1">Belongs to the strictosidine synthase family.</text>
</comment>
<reference evidence="5" key="1">
    <citation type="submission" date="2017-02" db="UniProtKB">
        <authorList>
            <consortium name="WormBaseParasite"/>
        </authorList>
    </citation>
    <scope>IDENTIFICATION</scope>
</reference>